<dbReference type="KEGG" id="apln:108734147"/>
<dbReference type="PANTHER" id="PTHR11675:SF134">
    <property type="entry name" value="N-ACETYLGALACTOSAMINYLTRANSFERASE 4-RELATED"/>
    <property type="match status" value="1"/>
</dbReference>
<keyword evidence="1" id="KW-1015">Disulfide bond</keyword>
<dbReference type="Pfam" id="PF00535">
    <property type="entry name" value="Glycos_transf_2"/>
    <property type="match status" value="1"/>
</dbReference>
<dbReference type="GO" id="GO:0005794">
    <property type="term" value="C:Golgi apparatus"/>
    <property type="evidence" value="ECO:0007669"/>
    <property type="project" value="TreeGrafter"/>
</dbReference>
<dbReference type="InterPro" id="IPR029044">
    <property type="entry name" value="Nucleotide-diphossugar_trans"/>
</dbReference>
<evidence type="ECO:0000313" key="6">
    <source>
        <dbReference type="RefSeq" id="XP_018321082.1"/>
    </source>
</evidence>
<dbReference type="GeneID" id="108734147"/>
<organism evidence="4 5">
    <name type="scientific">Agrilus planipennis</name>
    <name type="common">Emerald ash borer</name>
    <name type="synonym">Agrilus marcopoli</name>
    <dbReference type="NCBI Taxonomy" id="224129"/>
    <lineage>
        <taxon>Eukaryota</taxon>
        <taxon>Metazoa</taxon>
        <taxon>Ecdysozoa</taxon>
        <taxon>Arthropoda</taxon>
        <taxon>Hexapoda</taxon>
        <taxon>Insecta</taxon>
        <taxon>Pterygota</taxon>
        <taxon>Neoptera</taxon>
        <taxon>Endopterygota</taxon>
        <taxon>Coleoptera</taxon>
        <taxon>Polyphaga</taxon>
        <taxon>Elateriformia</taxon>
        <taxon>Buprestoidea</taxon>
        <taxon>Buprestidae</taxon>
        <taxon>Agrilinae</taxon>
        <taxon>Agrilus</taxon>
    </lineage>
</organism>
<dbReference type="PANTHER" id="PTHR11675">
    <property type="entry name" value="N-ACETYLGALACTOSAMINYLTRANSFERASE"/>
    <property type="match status" value="1"/>
</dbReference>
<dbReference type="OrthoDB" id="6159198at2759"/>
<keyword evidence="2" id="KW-0325">Glycoprotein</keyword>
<sequence>MKRNVRSFFKFLILAGVTSAVTVLVFRFVRTPNLADSSVAQIVNERGGGAVPLPPEYENDVAVDNTKIDWHDYKFIAKESKRKGIGEHGKKEDILSSELKNYDKLYEENGFNAALSDKIALDRSLPDIRHKGCKTKKYLKNLPRVSVIVPFHNEHWSTLLRTVYSVINRSPQHLLHEIILVDDFSTKGKLLLLHSVI</sequence>
<dbReference type="GO" id="GO:0006493">
    <property type="term" value="P:protein O-linked glycosylation"/>
    <property type="evidence" value="ECO:0007669"/>
    <property type="project" value="TreeGrafter"/>
</dbReference>
<dbReference type="Proteomes" id="UP000192223">
    <property type="component" value="Unplaced"/>
</dbReference>
<evidence type="ECO:0000256" key="1">
    <source>
        <dbReference type="ARBA" id="ARBA00023157"/>
    </source>
</evidence>
<dbReference type="SUPFAM" id="SSF53448">
    <property type="entry name" value="Nucleotide-diphospho-sugar transferases"/>
    <property type="match status" value="1"/>
</dbReference>
<dbReference type="Gene3D" id="3.90.550.10">
    <property type="entry name" value="Spore Coat Polysaccharide Biosynthesis Protein SpsA, Chain A"/>
    <property type="match status" value="1"/>
</dbReference>
<dbReference type="InterPro" id="IPR001173">
    <property type="entry name" value="Glyco_trans_2-like"/>
</dbReference>
<gene>
    <name evidence="5 6" type="primary">LOC108734147</name>
</gene>
<name>A0A1W4WLZ3_AGRPL</name>
<feature type="domain" description="Glycosyltransferase 2-like" evidence="3">
    <location>
        <begin position="146"/>
        <end position="188"/>
    </location>
</feature>
<accession>A0A1W4WLZ3</accession>
<evidence type="ECO:0000313" key="4">
    <source>
        <dbReference type="Proteomes" id="UP000192223"/>
    </source>
</evidence>
<keyword evidence="4" id="KW-1185">Reference proteome</keyword>
<evidence type="ECO:0000313" key="5">
    <source>
        <dbReference type="RefSeq" id="XP_018321070.1"/>
    </source>
</evidence>
<dbReference type="AlphaFoldDB" id="A0A1W4WLZ3"/>
<protein>
    <submittedName>
        <fullName evidence="5 6">Polypeptide N-acetylgalactosaminyltransferase-like 6</fullName>
    </submittedName>
</protein>
<dbReference type="GO" id="GO:0004653">
    <property type="term" value="F:polypeptide N-acetylgalactosaminyltransferase activity"/>
    <property type="evidence" value="ECO:0007669"/>
    <property type="project" value="TreeGrafter"/>
</dbReference>
<dbReference type="RefSeq" id="XP_018321082.1">
    <property type="nucleotide sequence ID" value="XM_018465580.2"/>
</dbReference>
<evidence type="ECO:0000256" key="2">
    <source>
        <dbReference type="ARBA" id="ARBA00023180"/>
    </source>
</evidence>
<dbReference type="RefSeq" id="XP_018321070.1">
    <property type="nucleotide sequence ID" value="XM_018465568.2"/>
</dbReference>
<evidence type="ECO:0000259" key="3">
    <source>
        <dbReference type="Pfam" id="PF00535"/>
    </source>
</evidence>
<reference evidence="5 6" key="1">
    <citation type="submission" date="2025-04" db="UniProtKB">
        <authorList>
            <consortium name="RefSeq"/>
        </authorList>
    </citation>
    <scope>IDENTIFICATION</scope>
    <source>
        <tissue evidence="5 6">Entire body</tissue>
    </source>
</reference>
<proteinExistence type="predicted"/>
<dbReference type="STRING" id="224129.A0A1W4WLZ3"/>